<evidence type="ECO:0000256" key="1">
    <source>
        <dbReference type="ARBA" id="ARBA00022670"/>
    </source>
</evidence>
<dbReference type="GO" id="GO:0006508">
    <property type="term" value="P:proteolysis"/>
    <property type="evidence" value="ECO:0007669"/>
    <property type="project" value="UniProtKB-KW"/>
</dbReference>
<keyword evidence="7" id="KW-1185">Reference proteome</keyword>
<evidence type="ECO:0000259" key="5">
    <source>
        <dbReference type="Pfam" id="PF07687"/>
    </source>
</evidence>
<dbReference type="GO" id="GO:0008233">
    <property type="term" value="F:peptidase activity"/>
    <property type="evidence" value="ECO:0007669"/>
    <property type="project" value="UniProtKB-KW"/>
</dbReference>
<dbReference type="InterPro" id="IPR006862">
    <property type="entry name" value="Thio_Ohase/aa_AcTrfase"/>
</dbReference>
<evidence type="ECO:0000256" key="2">
    <source>
        <dbReference type="ARBA" id="ARBA00022723"/>
    </source>
</evidence>
<dbReference type="WBParaSite" id="Hba_15157">
    <property type="protein sequence ID" value="Hba_15157"/>
    <property type="gene ID" value="Hba_15157"/>
</dbReference>
<feature type="domain" description="Acyl-CoA thioester hydrolase/bile acid-CoA amino acid N-acetyltransferase" evidence="4">
    <location>
        <begin position="401"/>
        <end position="517"/>
    </location>
</feature>
<dbReference type="AlphaFoldDB" id="A0A1I7XBZ9"/>
<protein>
    <submittedName>
        <fullName evidence="8">M20_dimer domain-containing protein</fullName>
    </submittedName>
</protein>
<dbReference type="PANTHER" id="PTHR43270">
    <property type="entry name" value="BETA-ALA-HIS DIPEPTIDASE"/>
    <property type="match status" value="1"/>
</dbReference>
<dbReference type="Pfam" id="PF04775">
    <property type="entry name" value="Bile_Hydr_Trans"/>
    <property type="match status" value="1"/>
</dbReference>
<dbReference type="Pfam" id="PF08840">
    <property type="entry name" value="BAAT_C"/>
    <property type="match status" value="1"/>
</dbReference>
<dbReference type="PANTHER" id="PTHR43270:SF14">
    <property type="entry name" value="PEPTIDASE M20 DIMERISATION DOMAIN-CONTAINING PROTEIN"/>
    <property type="match status" value="1"/>
</dbReference>
<dbReference type="Gene3D" id="3.40.630.10">
    <property type="entry name" value="Zn peptidases"/>
    <property type="match status" value="2"/>
</dbReference>
<dbReference type="InterPro" id="IPR051458">
    <property type="entry name" value="Cyt/Met_Dipeptidase"/>
</dbReference>
<dbReference type="SUPFAM" id="SSF53474">
    <property type="entry name" value="alpha/beta-Hydrolases"/>
    <property type="match status" value="1"/>
</dbReference>
<feature type="domain" description="Peptidase M20 dimerisation" evidence="5">
    <location>
        <begin position="207"/>
        <end position="285"/>
    </location>
</feature>
<evidence type="ECO:0000313" key="8">
    <source>
        <dbReference type="WBParaSite" id="Hba_15157"/>
    </source>
</evidence>
<evidence type="ECO:0000256" key="3">
    <source>
        <dbReference type="ARBA" id="ARBA00022801"/>
    </source>
</evidence>
<dbReference type="Proteomes" id="UP000095283">
    <property type="component" value="Unplaced"/>
</dbReference>
<keyword evidence="2" id="KW-0479">Metal-binding</keyword>
<dbReference type="Gene3D" id="2.60.40.2240">
    <property type="entry name" value="Acyl-CoA thioester hydrolase/BAAT N-terminal domain"/>
    <property type="match status" value="1"/>
</dbReference>
<dbReference type="Gene3D" id="3.30.70.360">
    <property type="match status" value="1"/>
</dbReference>
<evidence type="ECO:0000259" key="6">
    <source>
        <dbReference type="Pfam" id="PF08840"/>
    </source>
</evidence>
<dbReference type="InterPro" id="IPR029058">
    <property type="entry name" value="AB_hydrolase_fold"/>
</dbReference>
<name>A0A1I7XBZ9_HETBA</name>
<dbReference type="InterPro" id="IPR042490">
    <property type="entry name" value="Thio_Ohase/BAAT_N"/>
</dbReference>
<keyword evidence="3" id="KW-0378">Hydrolase</keyword>
<sequence>MPIAEETYKSVFEAIDAQQDEFVAILKEAVAIQSVSSEAGRRAECVKMSHWAKELEALGALVELVDAGKQKLHDGSELDLPPIIFGMLGNDPQKKTLLIYGHLDVQPAAKEAMFVLQQQGINIPVNLKGDLLLFCRSYLCKTRFAFWLFWRKCVSPKHEAMNDLIWILSKLSSSDGTILIPGLNDLVKPLTSEEMKVYSTIDFDMNDYQKDIAAYGLVKPTKEEILMNRWRYPSLSIHGIEGGFSSSGAKTVIPAKVIGKFSIRIVPNMTPEVVDKLVIDYLNSLWDKRGSPNLFKPSPCHGGKPWVADYQDSNFQAGCRAMKRVFGVEPDFTREGGSIPVTLTFQELTGNSVMLLPIGACDDMAHSQNEKLNRSNYIQTINLCSVGMHIYIDKPDSLQAEPVLISAHSLLPRENYELVLSGTFVSRAVYTSDSTGVIDVTCSAPIRGTYSGVRPMGLFESLRPCENFRHGGYCKCTPPDPFHYDLMLFNSKGQEIDRTPLIKRWLHPLVSRIEIEENGICGTLFKPPGNGPFPTIIDISGTGGGINEQKGATLASDGFCVLCLAFFQYKTLPKNLKDVDLDYFKKSIDWLISLSYTANVIGFQGVSFGALIANMLAVRYPEIILMNEMSDYDPNTYIISIRAVISINGPHAINKYTPLKEHGVQLPAAE</sequence>
<dbReference type="SUPFAM" id="SSF53187">
    <property type="entry name" value="Zn-dependent exopeptidases"/>
    <property type="match status" value="1"/>
</dbReference>
<organism evidence="7 8">
    <name type="scientific">Heterorhabditis bacteriophora</name>
    <name type="common">Entomopathogenic nematode worm</name>
    <dbReference type="NCBI Taxonomy" id="37862"/>
    <lineage>
        <taxon>Eukaryota</taxon>
        <taxon>Metazoa</taxon>
        <taxon>Ecdysozoa</taxon>
        <taxon>Nematoda</taxon>
        <taxon>Chromadorea</taxon>
        <taxon>Rhabditida</taxon>
        <taxon>Rhabditina</taxon>
        <taxon>Rhabditomorpha</taxon>
        <taxon>Strongyloidea</taxon>
        <taxon>Heterorhabditidae</taxon>
        <taxon>Heterorhabditis</taxon>
    </lineage>
</organism>
<accession>A0A1I7XBZ9</accession>
<dbReference type="Pfam" id="PF07687">
    <property type="entry name" value="M20_dimer"/>
    <property type="match status" value="1"/>
</dbReference>
<reference evidence="8" key="1">
    <citation type="submission" date="2016-11" db="UniProtKB">
        <authorList>
            <consortium name="WormBaseParasite"/>
        </authorList>
    </citation>
    <scope>IDENTIFICATION</scope>
</reference>
<evidence type="ECO:0000259" key="4">
    <source>
        <dbReference type="Pfam" id="PF04775"/>
    </source>
</evidence>
<dbReference type="GO" id="GO:0046872">
    <property type="term" value="F:metal ion binding"/>
    <property type="evidence" value="ECO:0007669"/>
    <property type="project" value="UniProtKB-KW"/>
</dbReference>
<dbReference type="Gene3D" id="3.40.50.1820">
    <property type="entry name" value="alpha/beta hydrolase"/>
    <property type="match status" value="1"/>
</dbReference>
<keyword evidence="1" id="KW-0645">Protease</keyword>
<evidence type="ECO:0000313" key="7">
    <source>
        <dbReference type="Proteomes" id="UP000095283"/>
    </source>
</evidence>
<feature type="domain" description="BAAT/Acyl-CoA thioester hydrolase C-terminal" evidence="6">
    <location>
        <begin position="579"/>
        <end position="624"/>
    </location>
</feature>
<dbReference type="InterPro" id="IPR014940">
    <property type="entry name" value="BAAT_C"/>
</dbReference>
<proteinExistence type="predicted"/>
<dbReference type="InterPro" id="IPR011650">
    <property type="entry name" value="Peptidase_M20_dimer"/>
</dbReference>